<dbReference type="InterPro" id="IPR032791">
    <property type="entry name" value="YhfZ_C"/>
</dbReference>
<evidence type="ECO:0000313" key="4">
    <source>
        <dbReference type="Proteomes" id="UP000675379"/>
    </source>
</evidence>
<name>A0A941CM02_9CLOT</name>
<dbReference type="Gene3D" id="3.40.190.10">
    <property type="entry name" value="Periplasmic binding protein-like II"/>
    <property type="match status" value="2"/>
</dbReference>
<dbReference type="SUPFAM" id="SSF53850">
    <property type="entry name" value="Periplasmic binding protein-like II"/>
    <property type="match status" value="1"/>
</dbReference>
<accession>A0A941CM02</accession>
<reference evidence="3" key="1">
    <citation type="submission" date="2021-04" db="EMBL/GenBank/DDBJ databases">
        <title>Proteiniclasticum sedimins sp. nov., an obligate anaerobic bacterium isolated from anaerobic sludge.</title>
        <authorList>
            <person name="Liu J."/>
        </authorList>
    </citation>
    <scope>NUCLEOTIDE SEQUENCE</scope>
    <source>
        <strain evidence="3">BAD-10</strain>
    </source>
</reference>
<evidence type="ECO:0000313" key="3">
    <source>
        <dbReference type="EMBL" id="MBR0575077.1"/>
    </source>
</evidence>
<dbReference type="AlphaFoldDB" id="A0A941CM02"/>
<feature type="domain" description="Uncharacterised protein YhfZ C-terminal" evidence="2">
    <location>
        <begin position="64"/>
        <end position="295"/>
    </location>
</feature>
<proteinExistence type="predicted"/>
<protein>
    <recommendedName>
        <fullName evidence="5">Helix-turn-helix domain-containing protein</fullName>
    </recommendedName>
</protein>
<sequence>MINYLAKEFMTKDEGDRIMTVADYAEKYYLGRGTVQSALKFLCDLDAVSLDKRGHLGTYLTKIDYLKLLKVTDINFIVGVMPLPYTKRYEGLATGLNHSEFAKKFAMNLAYMRGAINRLESLLQNRYDFAVLSKLAAKHYIGEGYPVEIILSFGKNSFVGNHALVFSNGKSHTIEDGMRVGVDSTSIDHVIITKKLTKEKKVELLDMPYNVMRAKLFEGELDAGVMTLDEVQGKDINFNTKIVDELLPQGENTEAVIVVKRDKKEIQKILEKYIVKADVLRIQEQVVAHQMVPNY</sequence>
<feature type="domain" description="YhfZ helix-turn-helix" evidence="1">
    <location>
        <begin position="14"/>
        <end position="60"/>
    </location>
</feature>
<dbReference type="NCBIfam" id="NF041241">
    <property type="entry name" value="YhfZ_full"/>
    <property type="match status" value="1"/>
</dbReference>
<dbReference type="Proteomes" id="UP000675379">
    <property type="component" value="Unassembled WGS sequence"/>
</dbReference>
<comment type="caution">
    <text evidence="3">The sequence shown here is derived from an EMBL/GenBank/DDBJ whole genome shotgun (WGS) entry which is preliminary data.</text>
</comment>
<dbReference type="InterPro" id="IPR041444">
    <property type="entry name" value="HTH_41"/>
</dbReference>
<dbReference type="Pfam" id="PF14502">
    <property type="entry name" value="HTH_41"/>
    <property type="match status" value="1"/>
</dbReference>
<dbReference type="Pfam" id="PF14503">
    <property type="entry name" value="YhfZ_C"/>
    <property type="match status" value="1"/>
</dbReference>
<organism evidence="3 4">
    <name type="scientific">Proteiniclasticum sediminis</name>
    <dbReference type="NCBI Taxonomy" id="2804028"/>
    <lineage>
        <taxon>Bacteria</taxon>
        <taxon>Bacillati</taxon>
        <taxon>Bacillota</taxon>
        <taxon>Clostridia</taxon>
        <taxon>Eubacteriales</taxon>
        <taxon>Clostridiaceae</taxon>
        <taxon>Proteiniclasticum</taxon>
    </lineage>
</organism>
<gene>
    <name evidence="3" type="ORF">KCG48_01860</name>
</gene>
<evidence type="ECO:0000259" key="1">
    <source>
        <dbReference type="Pfam" id="PF14502"/>
    </source>
</evidence>
<dbReference type="EMBL" id="JAGSCS010000002">
    <property type="protein sequence ID" value="MBR0575077.1"/>
    <property type="molecule type" value="Genomic_DNA"/>
</dbReference>
<evidence type="ECO:0008006" key="5">
    <source>
        <dbReference type="Google" id="ProtNLM"/>
    </source>
</evidence>
<evidence type="ECO:0000259" key="2">
    <source>
        <dbReference type="Pfam" id="PF14503"/>
    </source>
</evidence>
<keyword evidence="4" id="KW-1185">Reference proteome</keyword>